<feature type="transmembrane region" description="Helical" evidence="1">
    <location>
        <begin position="189"/>
        <end position="207"/>
    </location>
</feature>
<comment type="caution">
    <text evidence="3">The sequence shown here is derived from an EMBL/GenBank/DDBJ whole genome shotgun (WGS) entry which is preliminary data.</text>
</comment>
<name>A0A841K1W5_9BACT</name>
<accession>A0A841K1W5</accession>
<dbReference type="RefSeq" id="WP_156186075.1">
    <property type="nucleotide sequence ID" value="NZ_JACHEK010000008.1"/>
</dbReference>
<reference evidence="3 4" key="1">
    <citation type="submission" date="2020-08" db="EMBL/GenBank/DDBJ databases">
        <title>Genomic Encyclopedia of Type Strains, Phase IV (KMG-IV): sequencing the most valuable type-strain genomes for metagenomic binning, comparative biology and taxonomic classification.</title>
        <authorList>
            <person name="Goeker M."/>
        </authorList>
    </citation>
    <scope>NUCLEOTIDE SEQUENCE [LARGE SCALE GENOMIC DNA]</scope>
    <source>
        <strain evidence="3 4">DSM 103733</strain>
    </source>
</reference>
<dbReference type="EMBL" id="JACHEK010000008">
    <property type="protein sequence ID" value="MBB6145939.1"/>
    <property type="molecule type" value="Genomic_DNA"/>
</dbReference>
<protein>
    <submittedName>
        <fullName evidence="3">Membrane protease YdiL (CAAX protease family)</fullName>
    </submittedName>
</protein>
<feature type="transmembrane region" description="Helical" evidence="1">
    <location>
        <begin position="167"/>
        <end position="184"/>
    </location>
</feature>
<feature type="domain" description="CAAX prenyl protease 2/Lysostaphin resistance protein A-like" evidence="2">
    <location>
        <begin position="121"/>
        <end position="198"/>
    </location>
</feature>
<dbReference type="Proteomes" id="UP000538666">
    <property type="component" value="Unassembled WGS sequence"/>
</dbReference>
<feature type="transmembrane region" description="Helical" evidence="1">
    <location>
        <begin position="114"/>
        <end position="132"/>
    </location>
</feature>
<keyword evidence="4" id="KW-1185">Reference proteome</keyword>
<feature type="transmembrane region" description="Helical" evidence="1">
    <location>
        <begin position="25"/>
        <end position="42"/>
    </location>
</feature>
<feature type="transmembrane region" description="Helical" evidence="1">
    <location>
        <begin position="77"/>
        <end position="102"/>
    </location>
</feature>
<organism evidence="3 4">
    <name type="scientific">Silvibacterium bohemicum</name>
    <dbReference type="NCBI Taxonomy" id="1577686"/>
    <lineage>
        <taxon>Bacteria</taxon>
        <taxon>Pseudomonadati</taxon>
        <taxon>Acidobacteriota</taxon>
        <taxon>Terriglobia</taxon>
        <taxon>Terriglobales</taxon>
        <taxon>Acidobacteriaceae</taxon>
        <taxon>Silvibacterium</taxon>
    </lineage>
</organism>
<gene>
    <name evidence="3" type="ORF">HNQ77_003909</name>
</gene>
<sequence>MTRPETVMVENRSGAERHVSRRRDIFELTLGYGLILAVIWTPNPAQRILYWIAIIVLIAVTVLRREKPAALGLTGEGFLRSLWVVGLAALLAAISIAVAWHAHTLHRHLGRVSLDFHFTGYILWALVQQFLLQDYFLGRFLRLFSNRWVAAAGATALFTLAHIPNPILVVLTLIWGFIACALFLRYRNLYTLGIAHAILGIGVAITVPNHIQRHMRVGIGYLHYHPPARYLHPHQP</sequence>
<dbReference type="OrthoDB" id="116805at2"/>
<evidence type="ECO:0000313" key="3">
    <source>
        <dbReference type="EMBL" id="MBB6145939.1"/>
    </source>
</evidence>
<evidence type="ECO:0000256" key="1">
    <source>
        <dbReference type="SAM" id="Phobius"/>
    </source>
</evidence>
<keyword evidence="1" id="KW-0472">Membrane</keyword>
<evidence type="ECO:0000259" key="2">
    <source>
        <dbReference type="Pfam" id="PF02517"/>
    </source>
</evidence>
<evidence type="ECO:0000313" key="4">
    <source>
        <dbReference type="Proteomes" id="UP000538666"/>
    </source>
</evidence>
<keyword evidence="1" id="KW-1133">Transmembrane helix</keyword>
<dbReference type="GO" id="GO:0004175">
    <property type="term" value="F:endopeptidase activity"/>
    <property type="evidence" value="ECO:0007669"/>
    <property type="project" value="UniProtKB-ARBA"/>
</dbReference>
<feature type="transmembrane region" description="Helical" evidence="1">
    <location>
        <begin position="48"/>
        <end position="65"/>
    </location>
</feature>
<keyword evidence="3" id="KW-0378">Hydrolase</keyword>
<dbReference type="Pfam" id="PF02517">
    <property type="entry name" value="Rce1-like"/>
    <property type="match status" value="1"/>
</dbReference>
<feature type="transmembrane region" description="Helical" evidence="1">
    <location>
        <begin position="144"/>
        <end position="161"/>
    </location>
</feature>
<keyword evidence="3" id="KW-0645">Protease</keyword>
<dbReference type="AlphaFoldDB" id="A0A841K1W5"/>
<dbReference type="InterPro" id="IPR003675">
    <property type="entry name" value="Rce1/LyrA-like_dom"/>
</dbReference>
<dbReference type="GO" id="GO:0080120">
    <property type="term" value="P:CAAX-box protein maturation"/>
    <property type="evidence" value="ECO:0007669"/>
    <property type="project" value="UniProtKB-ARBA"/>
</dbReference>
<dbReference type="GO" id="GO:0006508">
    <property type="term" value="P:proteolysis"/>
    <property type="evidence" value="ECO:0007669"/>
    <property type="project" value="UniProtKB-KW"/>
</dbReference>
<keyword evidence="1" id="KW-0812">Transmembrane</keyword>
<proteinExistence type="predicted"/>